<dbReference type="EMBL" id="JASUBT010000004">
    <property type="protein sequence ID" value="MDL4935660.1"/>
    <property type="molecule type" value="Genomic_DNA"/>
</dbReference>
<gene>
    <name evidence="2" type="ORF">QRX88_08045</name>
</gene>
<dbReference type="InterPro" id="IPR009425">
    <property type="entry name" value="DSRM_SSAP"/>
</dbReference>
<organism evidence="2 3">
    <name type="scientific">Enterococcus gallinarum</name>
    <dbReference type="NCBI Taxonomy" id="1353"/>
    <lineage>
        <taxon>Bacteria</taxon>
        <taxon>Bacillati</taxon>
        <taxon>Bacillota</taxon>
        <taxon>Bacilli</taxon>
        <taxon>Lactobacillales</taxon>
        <taxon>Enterococcaceae</taxon>
        <taxon>Enterococcus</taxon>
    </lineage>
</organism>
<comment type="caution">
    <text evidence="2">The sequence shown here is derived from an EMBL/GenBank/DDBJ whole genome shotgun (WGS) entry which is preliminary data.</text>
</comment>
<name>A0ABD4ZSK4_ENTGA</name>
<evidence type="ECO:0000313" key="2">
    <source>
        <dbReference type="EMBL" id="MDL4935660.1"/>
    </source>
</evidence>
<accession>A0ABD4ZSK4</accession>
<feature type="domain" description="SSAP RNA binding" evidence="1">
    <location>
        <begin position="12"/>
        <end position="169"/>
    </location>
</feature>
<dbReference type="Pfam" id="PF06378">
    <property type="entry name" value="SSAP_Sak"/>
    <property type="match status" value="1"/>
</dbReference>
<sequence>MSEQFTEKQNEIFNFLFTLDVNNHVEKKKTGSVQLSYLSWAWAWSEVKKKFPTAEYEIEKFDNSLPYVFDPNTGYMVFTKVTIEGLTHEMWLPVMDGANKAMKANPYTYDTKKAKGLKVDAATMFDINKTIMRCLVKNLAMFGLGLYIYAGEDLPESPSASKEQLEELKSLFEEASSLLKRSPKTFENQALAHFNYSGKFEDINESFYELLKEYTQNGIDQMKAAQENKEK</sequence>
<dbReference type="AlphaFoldDB" id="A0ABD4ZSK4"/>
<evidence type="ECO:0000313" key="3">
    <source>
        <dbReference type="Proteomes" id="UP001241571"/>
    </source>
</evidence>
<proteinExistence type="predicted"/>
<dbReference type="RefSeq" id="WP_103299957.1">
    <property type="nucleotide sequence ID" value="NZ_CP078505.1"/>
</dbReference>
<dbReference type="Proteomes" id="UP001241571">
    <property type="component" value="Unassembled WGS sequence"/>
</dbReference>
<protein>
    <submittedName>
        <fullName evidence="2">DUF1071 domain-containing protein</fullName>
    </submittedName>
</protein>
<reference evidence="2 3" key="1">
    <citation type="submission" date="2023-06" db="EMBL/GenBank/DDBJ databases">
        <title>Acute promotion of culturable opportunistic pathogens and persistent increase of antibiotic resistance following antibiotic exposure in mouse gut microbiota.</title>
        <authorList>
            <person name="Li L."/>
            <person name="Wang B."/>
            <person name="Sun Y."/>
            <person name="Wang M."/>
            <person name="Xu H."/>
        </authorList>
    </citation>
    <scope>NUCLEOTIDE SEQUENCE [LARGE SCALE GENOMIC DNA]</scope>
    <source>
        <strain evidence="2 3">CRI2_2</strain>
    </source>
</reference>
<evidence type="ECO:0000259" key="1">
    <source>
        <dbReference type="Pfam" id="PF06378"/>
    </source>
</evidence>